<dbReference type="OrthoDB" id="8596416at2"/>
<protein>
    <submittedName>
        <fullName evidence="1">Uncharacterized protein</fullName>
    </submittedName>
</protein>
<sequence>MEKTIKLSSIAAAYPKESKTFHQKIYDQCKAVGITGCVGHWDKEKGLIGIYLASDHGLGNKVEEGIYPIDMSRLEESLKALTVDPNWRRLVFTGDYDTHDILVRGGAGRPRTPSEKEEKRVINLINEGVAEVDEKRPLEDRERNVARHGAQVRFIAHMLQNELEKVKEDRGFSKPIAEAGPFPLAAISKGVWAIIHDIHELKAFYEDHGAIMKEIWQPNGSRQLHGIGEKVTLSRGSRRDLHTTASR</sequence>
<dbReference type="Proteomes" id="UP000261875">
    <property type="component" value="Chromosome"/>
</dbReference>
<keyword evidence="2" id="KW-1185">Reference proteome</keyword>
<gene>
    <name evidence="1" type="ORF">CCS41_06975</name>
</gene>
<dbReference type="EMBL" id="CP021659">
    <property type="protein sequence ID" value="AWK14271.1"/>
    <property type="molecule type" value="Genomic_DNA"/>
</dbReference>
<evidence type="ECO:0000313" key="1">
    <source>
        <dbReference type="EMBL" id="AWK14271.1"/>
    </source>
</evidence>
<dbReference type="KEGG" id="fsm:CCS41_06975"/>
<dbReference type="RefSeq" id="WP_119797438.1">
    <property type="nucleotide sequence ID" value="NZ_CP021659.1"/>
</dbReference>
<accession>A0A2U8I532</accession>
<evidence type="ECO:0000313" key="2">
    <source>
        <dbReference type="Proteomes" id="UP000261875"/>
    </source>
</evidence>
<proteinExistence type="predicted"/>
<organism evidence="1 2">
    <name type="scientific">Candidatus Fukatsuia symbiotica</name>
    <dbReference type="NCBI Taxonomy" id="1878942"/>
    <lineage>
        <taxon>Bacteria</taxon>
        <taxon>Pseudomonadati</taxon>
        <taxon>Pseudomonadota</taxon>
        <taxon>Gammaproteobacteria</taxon>
        <taxon>Enterobacterales</taxon>
        <taxon>Yersiniaceae</taxon>
        <taxon>Candidatus Fukatsuia</taxon>
    </lineage>
</organism>
<dbReference type="AlphaFoldDB" id="A0A2U8I532"/>
<reference evidence="1 2" key="1">
    <citation type="submission" date="2017-05" db="EMBL/GenBank/DDBJ databases">
        <title>Genome sequence of Candidatus Fukatsuia symbiotica and Candidatus Hamiltonella defensa from Acyrthosiphon pisum strain 5D.</title>
        <authorList>
            <person name="Patel V.A."/>
            <person name="Chevignon G."/>
            <person name="Russell J.A."/>
            <person name="Oliver K.M."/>
        </authorList>
    </citation>
    <scope>NUCLEOTIDE SEQUENCE [LARGE SCALE GENOMIC DNA]</scope>
    <source>
        <strain evidence="1 2">5D</strain>
    </source>
</reference>
<name>A0A2U8I532_9GAMM</name>